<dbReference type="SUPFAM" id="SSF50978">
    <property type="entry name" value="WD40 repeat-like"/>
    <property type="match status" value="1"/>
</dbReference>
<feature type="region of interest" description="Disordered" evidence="10">
    <location>
        <begin position="173"/>
        <end position="311"/>
    </location>
</feature>
<feature type="repeat" description="WD" evidence="9">
    <location>
        <begin position="761"/>
        <end position="800"/>
    </location>
</feature>
<evidence type="ECO:0000313" key="12">
    <source>
        <dbReference type="EMBL" id="KAF7511942.1"/>
    </source>
</evidence>
<accession>A0A8H7AS36</accession>
<evidence type="ECO:0000256" key="4">
    <source>
        <dbReference type="ARBA" id="ARBA00015819"/>
    </source>
</evidence>
<comment type="subunit">
    <text evidence="3">Component of the SCF(sconB) E3 ubiquitin ligase complex.</text>
</comment>
<comment type="similarity">
    <text evidence="2">Belongs to the WD repeat MET30/SCONB/SCON-2 family.</text>
</comment>
<keyword evidence="13" id="KW-1185">Reference proteome</keyword>
<dbReference type="InterPro" id="IPR001680">
    <property type="entry name" value="WD40_rpt"/>
</dbReference>
<dbReference type="SMART" id="SM00256">
    <property type="entry name" value="FBOX"/>
    <property type="match status" value="1"/>
</dbReference>
<dbReference type="PROSITE" id="PS50082">
    <property type="entry name" value="WD_REPEATS_2"/>
    <property type="match status" value="6"/>
</dbReference>
<feature type="compositionally biased region" description="Low complexity" evidence="10">
    <location>
        <begin position="14"/>
        <end position="46"/>
    </location>
</feature>
<feature type="compositionally biased region" description="Basic and acidic residues" evidence="10">
    <location>
        <begin position="188"/>
        <end position="207"/>
    </location>
</feature>
<dbReference type="PANTHER" id="PTHR19849:SF1">
    <property type="entry name" value="F-BOX_WD REPEAT-CONTAINING PROTEIN 7"/>
    <property type="match status" value="1"/>
</dbReference>
<name>A0A8H7AS36_9EURO</name>
<evidence type="ECO:0000313" key="13">
    <source>
        <dbReference type="Proteomes" id="UP000606974"/>
    </source>
</evidence>
<dbReference type="PROSITE" id="PS50181">
    <property type="entry name" value="FBOX"/>
    <property type="match status" value="1"/>
</dbReference>
<dbReference type="OrthoDB" id="190105at2759"/>
<dbReference type="SMART" id="SM00320">
    <property type="entry name" value="WD40"/>
    <property type="match status" value="8"/>
</dbReference>
<feature type="repeat" description="WD" evidence="9">
    <location>
        <begin position="959"/>
        <end position="998"/>
    </location>
</feature>
<dbReference type="CDD" id="cd22147">
    <property type="entry name" value="F-box_SpPof1-like"/>
    <property type="match status" value="1"/>
</dbReference>
<evidence type="ECO:0000256" key="7">
    <source>
        <dbReference type="ARBA" id="ARBA00030034"/>
    </source>
</evidence>
<feature type="compositionally biased region" description="Low complexity" evidence="10">
    <location>
        <begin position="208"/>
        <end position="229"/>
    </location>
</feature>
<proteinExistence type="inferred from homology"/>
<feature type="repeat" description="WD" evidence="9">
    <location>
        <begin position="999"/>
        <end position="1037"/>
    </location>
</feature>
<feature type="region of interest" description="Disordered" evidence="10">
    <location>
        <begin position="1"/>
        <end position="63"/>
    </location>
</feature>
<evidence type="ECO:0000256" key="2">
    <source>
        <dbReference type="ARBA" id="ARBA00007968"/>
    </source>
</evidence>
<evidence type="ECO:0000256" key="5">
    <source>
        <dbReference type="ARBA" id="ARBA00022574"/>
    </source>
</evidence>
<dbReference type="InterPro" id="IPR036047">
    <property type="entry name" value="F-box-like_dom_sf"/>
</dbReference>
<dbReference type="Pfam" id="PF12937">
    <property type="entry name" value="F-box-like"/>
    <property type="match status" value="1"/>
</dbReference>
<dbReference type="Proteomes" id="UP000606974">
    <property type="component" value="Unassembled WGS sequence"/>
</dbReference>
<comment type="function">
    <text evidence="1">Component of the SCF(sconB) E3 ubiquitin ligase complex involved in the regulation of sulfur metabolite repression, probably by mediating the inactivation or degradation of the metR transcription factor.</text>
</comment>
<feature type="compositionally biased region" description="Acidic residues" evidence="10">
    <location>
        <begin position="1"/>
        <end position="10"/>
    </location>
</feature>
<feature type="compositionally biased region" description="Polar residues" evidence="10">
    <location>
        <begin position="278"/>
        <end position="287"/>
    </location>
</feature>
<dbReference type="PANTHER" id="PTHR19849">
    <property type="entry name" value="PHOSPHOLIPASE A-2-ACTIVATING PROTEIN"/>
    <property type="match status" value="1"/>
</dbReference>
<dbReference type="InterPro" id="IPR015943">
    <property type="entry name" value="WD40/YVTN_repeat-like_dom_sf"/>
</dbReference>
<evidence type="ECO:0000256" key="10">
    <source>
        <dbReference type="SAM" id="MobiDB-lite"/>
    </source>
</evidence>
<organism evidence="12 13">
    <name type="scientific">Endocarpon pusillum</name>
    <dbReference type="NCBI Taxonomy" id="364733"/>
    <lineage>
        <taxon>Eukaryota</taxon>
        <taxon>Fungi</taxon>
        <taxon>Dikarya</taxon>
        <taxon>Ascomycota</taxon>
        <taxon>Pezizomycotina</taxon>
        <taxon>Eurotiomycetes</taxon>
        <taxon>Chaetothyriomycetidae</taxon>
        <taxon>Verrucariales</taxon>
        <taxon>Verrucariaceae</taxon>
        <taxon>Endocarpon</taxon>
    </lineage>
</organism>
<evidence type="ECO:0000256" key="1">
    <source>
        <dbReference type="ARBA" id="ARBA00002730"/>
    </source>
</evidence>
<feature type="region of interest" description="Disordered" evidence="10">
    <location>
        <begin position="587"/>
        <end position="647"/>
    </location>
</feature>
<dbReference type="SUPFAM" id="SSF81383">
    <property type="entry name" value="F-box domain"/>
    <property type="match status" value="1"/>
</dbReference>
<dbReference type="PRINTS" id="PR00320">
    <property type="entry name" value="GPROTEINBRPT"/>
</dbReference>
<dbReference type="GO" id="GO:0005737">
    <property type="term" value="C:cytoplasm"/>
    <property type="evidence" value="ECO:0007669"/>
    <property type="project" value="TreeGrafter"/>
</dbReference>
<dbReference type="PROSITE" id="PS50294">
    <property type="entry name" value="WD_REPEATS_REGION"/>
    <property type="match status" value="4"/>
</dbReference>
<evidence type="ECO:0000256" key="8">
    <source>
        <dbReference type="ARBA" id="ARBA00032113"/>
    </source>
</evidence>
<dbReference type="GO" id="GO:0043161">
    <property type="term" value="P:proteasome-mediated ubiquitin-dependent protein catabolic process"/>
    <property type="evidence" value="ECO:0007669"/>
    <property type="project" value="TreeGrafter"/>
</dbReference>
<feature type="repeat" description="WD" evidence="9">
    <location>
        <begin position="917"/>
        <end position="958"/>
    </location>
</feature>
<keyword evidence="6" id="KW-0677">Repeat</keyword>
<evidence type="ECO:0000256" key="6">
    <source>
        <dbReference type="ARBA" id="ARBA00022737"/>
    </source>
</evidence>
<protein>
    <recommendedName>
        <fullName evidence="4">Probable E3 ubiquitin ligase complex SCF subunit sconB</fullName>
    </recommendedName>
    <alternativeName>
        <fullName evidence="8">Sulfur controller B</fullName>
    </alternativeName>
    <alternativeName>
        <fullName evidence="7">Sulfur metabolite repression control protein B</fullName>
    </alternativeName>
</protein>
<dbReference type="AlphaFoldDB" id="A0A8H7AS36"/>
<keyword evidence="5 9" id="KW-0853">WD repeat</keyword>
<feature type="compositionally biased region" description="Low complexity" evidence="10">
    <location>
        <begin position="596"/>
        <end position="606"/>
    </location>
</feature>
<feature type="compositionally biased region" description="Polar residues" evidence="10">
    <location>
        <begin position="607"/>
        <end position="618"/>
    </location>
</feature>
<dbReference type="GO" id="GO:0043130">
    <property type="term" value="F:ubiquitin binding"/>
    <property type="evidence" value="ECO:0007669"/>
    <property type="project" value="TreeGrafter"/>
</dbReference>
<feature type="repeat" description="WD" evidence="9">
    <location>
        <begin position="831"/>
        <end position="850"/>
    </location>
</feature>
<dbReference type="InterPro" id="IPR020472">
    <property type="entry name" value="WD40_PAC1"/>
</dbReference>
<dbReference type="Gene3D" id="2.130.10.10">
    <property type="entry name" value="YVTN repeat-like/Quinoprotein amine dehydrogenase"/>
    <property type="match status" value="1"/>
</dbReference>
<evidence type="ECO:0000256" key="3">
    <source>
        <dbReference type="ARBA" id="ARBA00011725"/>
    </source>
</evidence>
<comment type="caution">
    <text evidence="12">The sequence shown here is derived from an EMBL/GenBank/DDBJ whole genome shotgun (WGS) entry which is preliminary data.</text>
</comment>
<dbReference type="CDD" id="cd00200">
    <property type="entry name" value="WD40"/>
    <property type="match status" value="1"/>
</dbReference>
<feature type="repeat" description="WD" evidence="9">
    <location>
        <begin position="877"/>
        <end position="916"/>
    </location>
</feature>
<dbReference type="InterPro" id="IPR036322">
    <property type="entry name" value="WD40_repeat_dom_sf"/>
</dbReference>
<dbReference type="GO" id="GO:0010992">
    <property type="term" value="P:ubiquitin recycling"/>
    <property type="evidence" value="ECO:0007669"/>
    <property type="project" value="TreeGrafter"/>
</dbReference>
<reference evidence="12" key="1">
    <citation type="submission" date="2020-02" db="EMBL/GenBank/DDBJ databases">
        <authorList>
            <person name="Palmer J.M."/>
        </authorList>
    </citation>
    <scope>NUCLEOTIDE SEQUENCE</scope>
    <source>
        <strain evidence="12">EPUS1.4</strain>
        <tissue evidence="12">Thallus</tissue>
    </source>
</reference>
<dbReference type="EMBL" id="JAACFV010000016">
    <property type="protein sequence ID" value="KAF7511942.1"/>
    <property type="molecule type" value="Genomic_DNA"/>
</dbReference>
<evidence type="ECO:0000256" key="9">
    <source>
        <dbReference type="PROSITE-ProRule" id="PRU00221"/>
    </source>
</evidence>
<dbReference type="Pfam" id="PF00400">
    <property type="entry name" value="WD40"/>
    <property type="match status" value="7"/>
</dbReference>
<dbReference type="Gene3D" id="1.20.1280.50">
    <property type="match status" value="1"/>
</dbReference>
<evidence type="ECO:0000259" key="11">
    <source>
        <dbReference type="PROSITE" id="PS50181"/>
    </source>
</evidence>
<feature type="domain" description="F-box" evidence="11">
    <location>
        <begin position="502"/>
        <end position="549"/>
    </location>
</feature>
<dbReference type="InterPro" id="IPR019775">
    <property type="entry name" value="WD40_repeat_CS"/>
</dbReference>
<sequence length="1113" mass="122418">MAVPDTEDYTDLLSHSSSTTASSSPSTTPKDAVSSSFASRFSPSAVLQHQRSKDRPTSTMAHFGADSTLGQFSFAPATQTTVVTTTTTTTTRFPPFVMRAPRRMQDLDPKLYPLASTPTPSSLRNISFDLQGKQTIFKEAEDTTVAMDEIEQENEMLKSNGAVQTVQTFKNEPRDFASSFGPHPHRSAPRERPASPDSIVDHAEPGRSTRSTTATRRVDSSSRGPSSLPRLRHFRRGEPATPEIDLRERRRKGRRSLVSSTPGSASKGDGSPLPSSVPKHNTPSTLGSAHDRASKRPTFSHGLHMTPSSRRPTIIEAQCSASGISHSQTPIESIVPTPPIQGDERQFAVPPARRNLSSIPSRLAAVDTSVAQDGSLPSPSLSPVTAAANLQNAGYFADIDSNSEMASQQDHDMSESSLAFDPDSAKRIFEFPTPQKGPQLPERSPPNPEMLQSSINDIPAMLDFFEAIPDELKSYVMHQLLRRCPKPTLQLVADVVNPALRCDFVGILPPELSLIILKYLDAKSLCRASQVSRKWRHIVNGDEQAWKDLFDADGLSLPQGELKRAIQEGWGWQDPVGVDGWERDISAESGTRSESDTSLSTSTMLSNMGQRNGQQAVAGSSRRPKRKAASKLSNRNKQVKRRDTSSDISEKLESIDLLSQMSSAEGPYNAANAAAMFVPYPKVGLSSLKDLHLYKSLYRRHHLIRKNWMREDAKPRHIAFRAHDRHVVTCLGFDDDKIVTGSDDTNINVYDTKTGALRAKLRGHEGGVWALQYEGNVLVSGSTDRSVRVWDIEKGRQMQVFQGHTSTVRCLQILSPTKVGETPDGRAIMMPKQSLIITGSRDSNLRVWKLPQPGDPPYSQAGSPQEDTDCPYFVRVLTGHQHSVRAIAAHADTLVSGSYDYTVRVWKISTGETVHRLQGHTQKVYSVVLDYDRHRCISGSMDYLVKIWSLDTGSILYTLDGHTSLVGLLDLHSERLVSAAADSTLRIWDPDNGQCKATLSAHTGAITCFQHDGQKVISGSDRTLKMWNVKTGECVKDLLTDLSGVWQVKFNERRCVAAVQRDNMTHIEVLDFGAARDGVPESKRGQRIVVDAEGKEIDPNTAVMEIDGAADEQ</sequence>
<dbReference type="InterPro" id="IPR001810">
    <property type="entry name" value="F-box_dom"/>
</dbReference>
<gene>
    <name evidence="12" type="ORF">GJ744_003175</name>
</gene>
<dbReference type="PROSITE" id="PS00678">
    <property type="entry name" value="WD_REPEATS_1"/>
    <property type="match status" value="1"/>
</dbReference>
<dbReference type="GO" id="GO:0005634">
    <property type="term" value="C:nucleus"/>
    <property type="evidence" value="ECO:0007669"/>
    <property type="project" value="TreeGrafter"/>
</dbReference>